<dbReference type="Gene3D" id="2.40.50.90">
    <property type="match status" value="1"/>
</dbReference>
<gene>
    <name evidence="2" type="ORF">ACFQE1_02760</name>
</gene>
<dbReference type="InterPro" id="IPR035437">
    <property type="entry name" value="SNase_OB-fold_sf"/>
</dbReference>
<dbReference type="SUPFAM" id="SSF50199">
    <property type="entry name" value="Staphylococcal nuclease"/>
    <property type="match status" value="1"/>
</dbReference>
<keyword evidence="3" id="KW-1185">Reference proteome</keyword>
<dbReference type="Proteomes" id="UP001596328">
    <property type="component" value="Unassembled WGS sequence"/>
</dbReference>
<evidence type="ECO:0000256" key="1">
    <source>
        <dbReference type="SAM" id="MobiDB-lite"/>
    </source>
</evidence>
<evidence type="ECO:0000313" key="2">
    <source>
        <dbReference type="EMBL" id="MFC6723332.1"/>
    </source>
</evidence>
<protein>
    <submittedName>
        <fullName evidence="2">Thermonuclease family protein</fullName>
    </submittedName>
</protein>
<feature type="compositionally biased region" description="Low complexity" evidence="1">
    <location>
        <begin position="49"/>
        <end position="59"/>
    </location>
</feature>
<feature type="compositionally biased region" description="Polar residues" evidence="1">
    <location>
        <begin position="1"/>
        <end position="33"/>
    </location>
</feature>
<sequence>MASVARSIQRSSGPANDSTPSGDDTDMDASNPSVGRDTDGESESELGKESTPTPTAKPTSAPPSPTEIPPTALELDTTSTPVSANVLRVIDGDTLLVAFEDGSRGVVELAGVDAPE</sequence>
<name>A0ABD5RVV1_9EURY</name>
<evidence type="ECO:0000313" key="3">
    <source>
        <dbReference type="Proteomes" id="UP001596328"/>
    </source>
</evidence>
<dbReference type="AlphaFoldDB" id="A0ABD5RVV1"/>
<reference evidence="2 3" key="1">
    <citation type="journal article" date="2019" name="Int. J. Syst. Evol. Microbiol.">
        <title>The Global Catalogue of Microorganisms (GCM) 10K type strain sequencing project: providing services to taxonomists for standard genome sequencing and annotation.</title>
        <authorList>
            <consortium name="The Broad Institute Genomics Platform"/>
            <consortium name="The Broad Institute Genome Sequencing Center for Infectious Disease"/>
            <person name="Wu L."/>
            <person name="Ma J."/>
        </authorList>
    </citation>
    <scope>NUCLEOTIDE SEQUENCE [LARGE SCALE GENOMIC DNA]</scope>
    <source>
        <strain evidence="2 3">NBRC 111368</strain>
    </source>
</reference>
<dbReference type="EMBL" id="JBHSWU010000012">
    <property type="protein sequence ID" value="MFC6723332.1"/>
    <property type="molecule type" value="Genomic_DNA"/>
</dbReference>
<comment type="caution">
    <text evidence="2">The sequence shown here is derived from an EMBL/GenBank/DDBJ whole genome shotgun (WGS) entry which is preliminary data.</text>
</comment>
<organism evidence="2 3">
    <name type="scientific">Halobium palmae</name>
    <dbReference type="NCBI Taxonomy" id="1776492"/>
    <lineage>
        <taxon>Archaea</taxon>
        <taxon>Methanobacteriati</taxon>
        <taxon>Methanobacteriota</taxon>
        <taxon>Stenosarchaea group</taxon>
        <taxon>Halobacteria</taxon>
        <taxon>Halobacteriales</taxon>
        <taxon>Haloferacaceae</taxon>
        <taxon>Halobium</taxon>
    </lineage>
</organism>
<feature type="region of interest" description="Disordered" evidence="1">
    <location>
        <begin position="1"/>
        <end position="80"/>
    </location>
</feature>
<proteinExistence type="predicted"/>
<accession>A0ABD5RVV1</accession>